<proteinExistence type="predicted"/>
<name>A0A0K2T5E3_LEPSM</name>
<dbReference type="AlphaFoldDB" id="A0A0K2T5E3"/>
<protein>
    <submittedName>
        <fullName evidence="1">Uncharacterized protein</fullName>
    </submittedName>
</protein>
<organism evidence="1">
    <name type="scientific">Lepeophtheirus salmonis</name>
    <name type="common">Salmon louse</name>
    <name type="synonym">Caligus salmonis</name>
    <dbReference type="NCBI Taxonomy" id="72036"/>
    <lineage>
        <taxon>Eukaryota</taxon>
        <taxon>Metazoa</taxon>
        <taxon>Ecdysozoa</taxon>
        <taxon>Arthropoda</taxon>
        <taxon>Crustacea</taxon>
        <taxon>Multicrustacea</taxon>
        <taxon>Hexanauplia</taxon>
        <taxon>Copepoda</taxon>
        <taxon>Siphonostomatoida</taxon>
        <taxon>Caligidae</taxon>
        <taxon>Lepeophtheirus</taxon>
    </lineage>
</organism>
<evidence type="ECO:0000313" key="1">
    <source>
        <dbReference type="EMBL" id="CDW20802.1"/>
    </source>
</evidence>
<reference evidence="1" key="1">
    <citation type="submission" date="2014-05" db="EMBL/GenBank/DDBJ databases">
        <authorList>
            <person name="Chronopoulou M."/>
        </authorList>
    </citation>
    <scope>NUCLEOTIDE SEQUENCE</scope>
    <source>
        <tissue evidence="1">Whole organism</tissue>
    </source>
</reference>
<sequence>MVVLKNVLFVESLLRAPLNLLPSVRLLIGLVWHHPVLSQCQNSYSTCKKICKNRRMYNLCTIC</sequence>
<feature type="non-terminal residue" evidence="1">
    <location>
        <position position="63"/>
    </location>
</feature>
<dbReference type="EMBL" id="HACA01003441">
    <property type="protein sequence ID" value="CDW20802.1"/>
    <property type="molecule type" value="Transcribed_RNA"/>
</dbReference>
<accession>A0A0K2T5E3</accession>